<dbReference type="InterPro" id="IPR000719">
    <property type="entry name" value="Prot_kinase_dom"/>
</dbReference>
<protein>
    <recommendedName>
        <fullName evidence="1">non-specific serine/threonine protein kinase</fullName>
        <ecNumber evidence="1">2.7.11.1</ecNumber>
    </recommendedName>
</protein>
<dbReference type="PROSITE" id="PS00108">
    <property type="entry name" value="PROTEIN_KINASE_ST"/>
    <property type="match status" value="1"/>
</dbReference>
<evidence type="ECO:0000256" key="5">
    <source>
        <dbReference type="ARBA" id="ARBA00022741"/>
    </source>
</evidence>
<dbReference type="Pfam" id="PF03793">
    <property type="entry name" value="PASTA"/>
    <property type="match status" value="3"/>
</dbReference>
<evidence type="ECO:0000256" key="10">
    <source>
        <dbReference type="SAM" id="MobiDB-lite"/>
    </source>
</evidence>
<feature type="domain" description="PASTA" evidence="13">
    <location>
        <begin position="597"/>
        <end position="663"/>
    </location>
</feature>
<dbReference type="CDD" id="cd14014">
    <property type="entry name" value="STKc_PknB_like"/>
    <property type="match status" value="1"/>
</dbReference>
<gene>
    <name evidence="14" type="primary">pknA_2</name>
    <name evidence="14" type="ORF">KIM372_10710</name>
</gene>
<dbReference type="PROSITE" id="PS50011">
    <property type="entry name" value="PROTEIN_KINASE_DOM"/>
    <property type="match status" value="1"/>
</dbReference>
<dbReference type="InterPro" id="IPR005543">
    <property type="entry name" value="PASTA_dom"/>
</dbReference>
<keyword evidence="6 14" id="KW-0418">Kinase</keyword>
<dbReference type="PANTHER" id="PTHR43289:SF6">
    <property type="entry name" value="SERINE_THREONINE-PROTEIN KINASE NEKL-3"/>
    <property type="match status" value="1"/>
</dbReference>
<evidence type="ECO:0000259" key="13">
    <source>
        <dbReference type="PROSITE" id="PS51178"/>
    </source>
</evidence>
<evidence type="ECO:0000256" key="9">
    <source>
        <dbReference type="ARBA" id="ARBA00048679"/>
    </source>
</evidence>
<reference evidence="14 15" key="1">
    <citation type="journal article" date="2023" name="Microbiol. Spectr.">
        <title>Symbiosis of Carpenter Bees with Uncharacterized Lactic Acid Bacteria Showing NAD Auxotrophy.</title>
        <authorList>
            <person name="Kawasaki S."/>
            <person name="Ozawa K."/>
            <person name="Mori T."/>
            <person name="Yamamoto A."/>
            <person name="Ito M."/>
            <person name="Ohkuma M."/>
            <person name="Sakamoto M."/>
            <person name="Matsutani M."/>
        </authorList>
    </citation>
    <scope>NUCLEOTIDE SEQUENCE [LARGE SCALE GENOMIC DNA]</scope>
    <source>
        <strain evidence="14 15">Kim37-2</strain>
    </source>
</reference>
<dbReference type="SUPFAM" id="SSF56112">
    <property type="entry name" value="Protein kinase-like (PK-like)"/>
    <property type="match status" value="1"/>
</dbReference>
<dbReference type="Gene3D" id="3.30.10.20">
    <property type="match status" value="4"/>
</dbReference>
<dbReference type="InterPro" id="IPR011009">
    <property type="entry name" value="Kinase-like_dom_sf"/>
</dbReference>
<evidence type="ECO:0000256" key="11">
    <source>
        <dbReference type="SAM" id="Phobius"/>
    </source>
</evidence>
<keyword evidence="5" id="KW-0547">Nucleotide-binding</keyword>
<comment type="catalytic activity">
    <reaction evidence="9">
        <text>L-seryl-[protein] + ATP = O-phospho-L-seryl-[protein] + ADP + H(+)</text>
        <dbReference type="Rhea" id="RHEA:17989"/>
        <dbReference type="Rhea" id="RHEA-COMP:9863"/>
        <dbReference type="Rhea" id="RHEA-COMP:11604"/>
        <dbReference type="ChEBI" id="CHEBI:15378"/>
        <dbReference type="ChEBI" id="CHEBI:29999"/>
        <dbReference type="ChEBI" id="CHEBI:30616"/>
        <dbReference type="ChEBI" id="CHEBI:83421"/>
        <dbReference type="ChEBI" id="CHEBI:456216"/>
        <dbReference type="EC" id="2.7.11.1"/>
    </reaction>
</comment>
<evidence type="ECO:0000313" key="14">
    <source>
        <dbReference type="EMBL" id="BDR53164.1"/>
    </source>
</evidence>
<evidence type="ECO:0000256" key="8">
    <source>
        <dbReference type="ARBA" id="ARBA00047899"/>
    </source>
</evidence>
<evidence type="ECO:0000259" key="12">
    <source>
        <dbReference type="PROSITE" id="PS50011"/>
    </source>
</evidence>
<organism evidence="14 15">
    <name type="scientific">Bombiscardovia nodaiensis</name>
    <dbReference type="NCBI Taxonomy" id="2932181"/>
    <lineage>
        <taxon>Bacteria</taxon>
        <taxon>Bacillati</taxon>
        <taxon>Actinomycetota</taxon>
        <taxon>Actinomycetes</taxon>
        <taxon>Bifidobacteriales</taxon>
        <taxon>Bifidobacteriaceae</taxon>
        <taxon>Bombiscardovia</taxon>
    </lineage>
</organism>
<keyword evidence="4" id="KW-0677">Repeat</keyword>
<evidence type="ECO:0000256" key="4">
    <source>
        <dbReference type="ARBA" id="ARBA00022737"/>
    </source>
</evidence>
<dbReference type="SMART" id="SM00740">
    <property type="entry name" value="PASTA"/>
    <property type="match status" value="3"/>
</dbReference>
<dbReference type="Pfam" id="PF00069">
    <property type="entry name" value="Pkinase"/>
    <property type="match status" value="1"/>
</dbReference>
<feature type="domain" description="PASTA" evidence="13">
    <location>
        <begin position="664"/>
        <end position="733"/>
    </location>
</feature>
<evidence type="ECO:0000313" key="15">
    <source>
        <dbReference type="Proteomes" id="UP001321766"/>
    </source>
</evidence>
<dbReference type="CDD" id="cd06577">
    <property type="entry name" value="PASTA_pknB"/>
    <property type="match status" value="3"/>
</dbReference>
<dbReference type="Gene3D" id="3.30.200.20">
    <property type="entry name" value="Phosphorylase Kinase, domain 1"/>
    <property type="match status" value="1"/>
</dbReference>
<sequence length="733" mass="78872">MSQAAPASEERTIEGRYRVISKIAEGGMATVYEAIDERLERHVAIKIMHTQLAQGPHRAQFEERFRREARSAAAIANPHIVQVYDTGQVDGLDFLVMEYVHGVNLRHEMNEQGTFSVQETLRITSEVLDGLASAHAAGVIHRDIKPENILINDRGHVEITDFGLARVASQATLSSTGMLLGTAAYLPPETIEDNQATPQGDLYAVGIVAYEMLSGSVPFVSDNPVTVVFKHVHEDVPALSSVCPGVPDAVSDFIDHLLARSVQARPEDAAAALRLMKEQLADLSRADLSFRQSPSSDEQTPRKPTLVAARPRPAQAPSASQAQDSAPASDLFEATEPENDQESQSDQEVDSSQQETLNLSAAPPEAPRVSSPAATRTLPALEDFAPDEVTEPMAAVEQLGRMDQERPHRWKKRLLVALLLLVVLLAAAGSGGAWWYYRGPGSYWKLPRPGDVSCSANQACQISGANFARYEKTLKVAGIPYRTSHSYSDTVPEGHIIAARPGQVDARISKRGEPVSIEVSRGVQMATIPADLLNPASPAGAHPLEALKQAGFSNVAHTPEQDQYSMDVPEGAALSVTPQAGSTIKHNDTITVTLSKGKKPVEMPTVIGKSQDEASTSLQNLQLKASFQENWSDTVPAGQVMAASHKAGDQLHWGDAVTLTVSKGPQMVTIPDLRGKNEDEASKTLKDLGLDVKISAPLGDLSHTVRLQSPGPGQQVRLHGEDGKPTVITLTVV</sequence>
<keyword evidence="7" id="KW-0067">ATP-binding</keyword>
<dbReference type="GO" id="GO:0004674">
    <property type="term" value="F:protein serine/threonine kinase activity"/>
    <property type="evidence" value="ECO:0007669"/>
    <property type="project" value="UniProtKB-KW"/>
</dbReference>
<dbReference type="Proteomes" id="UP001321766">
    <property type="component" value="Chromosome"/>
</dbReference>
<keyword evidence="2 14" id="KW-0723">Serine/threonine-protein kinase</keyword>
<proteinExistence type="predicted"/>
<keyword evidence="11" id="KW-0472">Membrane</keyword>
<feature type="domain" description="Protein kinase" evidence="12">
    <location>
        <begin position="17"/>
        <end position="280"/>
    </location>
</feature>
<comment type="catalytic activity">
    <reaction evidence="8">
        <text>L-threonyl-[protein] + ATP = O-phospho-L-threonyl-[protein] + ADP + H(+)</text>
        <dbReference type="Rhea" id="RHEA:46608"/>
        <dbReference type="Rhea" id="RHEA-COMP:11060"/>
        <dbReference type="Rhea" id="RHEA-COMP:11605"/>
        <dbReference type="ChEBI" id="CHEBI:15378"/>
        <dbReference type="ChEBI" id="CHEBI:30013"/>
        <dbReference type="ChEBI" id="CHEBI:30616"/>
        <dbReference type="ChEBI" id="CHEBI:61977"/>
        <dbReference type="ChEBI" id="CHEBI:456216"/>
        <dbReference type="EC" id="2.7.11.1"/>
    </reaction>
</comment>
<accession>A0ABM8B8F2</accession>
<evidence type="ECO:0000256" key="7">
    <source>
        <dbReference type="ARBA" id="ARBA00022840"/>
    </source>
</evidence>
<dbReference type="InterPro" id="IPR008271">
    <property type="entry name" value="Ser/Thr_kinase_AS"/>
</dbReference>
<dbReference type="EMBL" id="AP026798">
    <property type="protein sequence ID" value="BDR53164.1"/>
    <property type="molecule type" value="Genomic_DNA"/>
</dbReference>
<evidence type="ECO:0000256" key="3">
    <source>
        <dbReference type="ARBA" id="ARBA00022679"/>
    </source>
</evidence>
<name>A0ABM8B8F2_9BIFI</name>
<evidence type="ECO:0000256" key="1">
    <source>
        <dbReference type="ARBA" id="ARBA00012513"/>
    </source>
</evidence>
<dbReference type="SMART" id="SM00220">
    <property type="entry name" value="S_TKc"/>
    <property type="match status" value="1"/>
</dbReference>
<dbReference type="PROSITE" id="PS51178">
    <property type="entry name" value="PASTA"/>
    <property type="match status" value="2"/>
</dbReference>
<feature type="compositionally biased region" description="Acidic residues" evidence="10">
    <location>
        <begin position="333"/>
        <end position="349"/>
    </location>
</feature>
<evidence type="ECO:0000256" key="2">
    <source>
        <dbReference type="ARBA" id="ARBA00022527"/>
    </source>
</evidence>
<dbReference type="Gene3D" id="1.10.510.10">
    <property type="entry name" value="Transferase(Phosphotransferase) domain 1"/>
    <property type="match status" value="1"/>
</dbReference>
<dbReference type="EC" id="2.7.11.1" evidence="1"/>
<dbReference type="PANTHER" id="PTHR43289">
    <property type="entry name" value="MITOGEN-ACTIVATED PROTEIN KINASE KINASE KINASE 20-RELATED"/>
    <property type="match status" value="1"/>
</dbReference>
<feature type="region of interest" description="Disordered" evidence="10">
    <location>
        <begin position="289"/>
        <end position="373"/>
    </location>
</feature>
<keyword evidence="3" id="KW-0808">Transferase</keyword>
<evidence type="ECO:0000256" key="6">
    <source>
        <dbReference type="ARBA" id="ARBA00022777"/>
    </source>
</evidence>
<keyword evidence="15" id="KW-1185">Reference proteome</keyword>
<keyword evidence="11" id="KW-0812">Transmembrane</keyword>
<feature type="transmembrane region" description="Helical" evidence="11">
    <location>
        <begin position="414"/>
        <end position="437"/>
    </location>
</feature>
<feature type="compositionally biased region" description="Low complexity" evidence="10">
    <location>
        <begin position="308"/>
        <end position="330"/>
    </location>
</feature>
<keyword evidence="11" id="KW-1133">Transmembrane helix</keyword>